<dbReference type="InterPro" id="IPR014407">
    <property type="entry name" value="McrC_bac"/>
</dbReference>
<dbReference type="NCBIfam" id="NF007277">
    <property type="entry name" value="PRK09736.1"/>
    <property type="match status" value="1"/>
</dbReference>
<evidence type="ECO:0000313" key="2">
    <source>
        <dbReference type="Proteomes" id="UP000011760"/>
    </source>
</evidence>
<name>M1UWX2_9CORY</name>
<dbReference type="Proteomes" id="UP000011760">
    <property type="component" value="Chromosome"/>
</dbReference>
<dbReference type="OrthoDB" id="9786961at2"/>
<protein>
    <submittedName>
        <fullName evidence="1">5-methylcytosine-specific restriction enzyme subunit McrC</fullName>
    </submittedName>
</protein>
<dbReference type="AlphaFoldDB" id="M1UWX2"/>
<keyword evidence="2" id="KW-1185">Reference proteome</keyword>
<dbReference type="PIRSF" id="PIRSF003109">
    <property type="entry name" value="McrC"/>
    <property type="match status" value="1"/>
</dbReference>
<evidence type="ECO:0000313" key="1">
    <source>
        <dbReference type="EMBL" id="AGG65588.1"/>
    </source>
</evidence>
<dbReference type="REBASE" id="61647">
    <property type="entry name" value="Cca20147McrBCP"/>
</dbReference>
<organism evidence="1 2">
    <name type="scientific">Corynebacterium callunae DSM 20147</name>
    <dbReference type="NCBI Taxonomy" id="1121353"/>
    <lineage>
        <taxon>Bacteria</taxon>
        <taxon>Bacillati</taxon>
        <taxon>Actinomycetota</taxon>
        <taxon>Actinomycetes</taxon>
        <taxon>Mycobacteriales</taxon>
        <taxon>Corynebacteriaceae</taxon>
        <taxon>Corynebacterium</taxon>
    </lineage>
</organism>
<gene>
    <name evidence="1" type="ORF">H924_00650</name>
</gene>
<dbReference type="GO" id="GO:0009307">
    <property type="term" value="P:DNA restriction-modification system"/>
    <property type="evidence" value="ECO:0007669"/>
    <property type="project" value="InterPro"/>
</dbReference>
<dbReference type="eggNOG" id="COG4268">
    <property type="taxonomic scope" value="Bacteria"/>
</dbReference>
<proteinExistence type="predicted"/>
<dbReference type="PANTHER" id="PTHR38733">
    <property type="entry name" value="PROTEIN MCRC"/>
    <property type="match status" value="1"/>
</dbReference>
<sequence>MTTNPIAIRNIYVMLAYAFRSISSKENSWVDTESFEHLHDLFAEILIRGVGAQVKRGLNHDYLQRSDALSTVRGRIDITRTIATRSPLRGKLVCDFDEYELDTPHNRALKSVIVLFIRNGQVAPSRRDALRRLLPYLDAVKLVAPHSIRWEKLTYHRANASYRLLLGVCELIVRGLLPTQTSGDTKLSSWISDEQMSRLYERFLLEYYSFHHPDLSPKAPRVAWDIDRDNSLGFEQLPAMYTDVTLRKGARTLIIDAKYYSQSMQVSHWGKTTVRSAHLYQILTYVKNKDVNQDGSVSGLLLYARTEAAQLPDLDVSIQGNRIGAKTLDLNQPWSHLVKRLEALVGWLEN</sequence>
<accession>M1UWX2</accession>
<reference evidence="1 2" key="1">
    <citation type="submission" date="2013-02" db="EMBL/GenBank/DDBJ databases">
        <title>The complete genome sequence of Corynebacterium callunae DSM 20147.</title>
        <authorList>
            <person name="Ruckert C."/>
            <person name="Albersmeier A."/>
            <person name="Kalinowski J."/>
        </authorList>
    </citation>
    <scope>NUCLEOTIDE SEQUENCE [LARGE SCALE GENOMIC DNA]</scope>
    <source>
        <strain evidence="1 2">DSM 20147</strain>
    </source>
</reference>
<dbReference type="InterPro" id="IPR019292">
    <property type="entry name" value="McrC"/>
</dbReference>
<dbReference type="PANTHER" id="PTHR38733:SF1">
    <property type="entry name" value="TYPE IV METHYL-DIRECTED RESTRICTION ENZYME ECOKMCRBC"/>
    <property type="match status" value="1"/>
</dbReference>
<dbReference type="PATRIC" id="fig|1121353.3.peg.138"/>
<dbReference type="RefSeq" id="WP_015650043.1">
    <property type="nucleotide sequence ID" value="NC_020506.1"/>
</dbReference>
<dbReference type="Pfam" id="PF10117">
    <property type="entry name" value="McrBC"/>
    <property type="match status" value="1"/>
</dbReference>
<dbReference type="KEGG" id="ccn:H924_00650"/>
<dbReference type="STRING" id="1121353.H924_00650"/>
<dbReference type="HOGENOM" id="CLU_065564_0_0_11"/>
<dbReference type="EMBL" id="CP004354">
    <property type="protein sequence ID" value="AGG65588.1"/>
    <property type="molecule type" value="Genomic_DNA"/>
</dbReference>